<dbReference type="Proteomes" id="UP001595701">
    <property type="component" value="Unassembled WGS sequence"/>
</dbReference>
<keyword evidence="2" id="KW-1185">Reference proteome</keyword>
<reference evidence="2" key="1">
    <citation type="journal article" date="2019" name="Int. J. Syst. Evol. Microbiol.">
        <title>The Global Catalogue of Microorganisms (GCM) 10K type strain sequencing project: providing services to taxonomists for standard genome sequencing and annotation.</title>
        <authorList>
            <consortium name="The Broad Institute Genomics Platform"/>
            <consortium name="The Broad Institute Genome Sequencing Center for Infectious Disease"/>
            <person name="Wu L."/>
            <person name="Ma J."/>
        </authorList>
    </citation>
    <scope>NUCLEOTIDE SEQUENCE [LARGE SCALE GENOMIC DNA]</scope>
    <source>
        <strain evidence="2">CGMCC 4.7035</strain>
    </source>
</reference>
<evidence type="ECO:0000313" key="2">
    <source>
        <dbReference type="Proteomes" id="UP001595701"/>
    </source>
</evidence>
<evidence type="ECO:0000313" key="1">
    <source>
        <dbReference type="EMBL" id="MFC3574941.1"/>
    </source>
</evidence>
<name>A0ABV7SFB0_9ACTN</name>
<protein>
    <submittedName>
        <fullName evidence="1">Uncharacterized protein</fullName>
    </submittedName>
</protein>
<comment type="caution">
    <text evidence="1">The sequence shown here is derived from an EMBL/GenBank/DDBJ whole genome shotgun (WGS) entry which is preliminary data.</text>
</comment>
<proteinExistence type="predicted"/>
<organism evidence="1 2">
    <name type="scientific">Streptomyces yaanensis</name>
    <dbReference type="NCBI Taxonomy" id="1142239"/>
    <lineage>
        <taxon>Bacteria</taxon>
        <taxon>Bacillati</taxon>
        <taxon>Actinomycetota</taxon>
        <taxon>Actinomycetes</taxon>
        <taxon>Kitasatosporales</taxon>
        <taxon>Streptomycetaceae</taxon>
        <taxon>Streptomyces</taxon>
    </lineage>
</organism>
<gene>
    <name evidence="1" type="ORF">ACFOZ0_16975</name>
</gene>
<dbReference type="EMBL" id="JBHRWR010000009">
    <property type="protein sequence ID" value="MFC3574941.1"/>
    <property type="molecule type" value="Genomic_DNA"/>
</dbReference>
<dbReference type="RefSeq" id="WP_310768677.1">
    <property type="nucleotide sequence ID" value="NZ_JBHRWR010000009.1"/>
</dbReference>
<accession>A0ABV7SFB0</accession>
<sequence>MAMTGMGEATVRTAPYGTWTSPITAAEAAAAGTRVEWVGFVGDHVW</sequence>